<sequence>MLVASPESQPAPAAVPVDPYTWSTRRKAFVFTVGAIAVANSTLGSALPSGAVSFIAADFGVDDEQLLTLPITCYLIGYILGPVVFGPLSETYGRRPITLWTFAFYTVFTLACALAPTFAALVVFRLFAGIFASSPPAVTGGIYADIFSDPKARGRAMAGYMAATTLGPTMGPIMSGYLSVMGWRWTFWVALIIVGASWPFLLLLPETFGPVLQRKQATTSSSNIANVNAIAAIELTRENWHHLFTRVLARPIKMFCTESIVLFSCLYLSLIYAIFYLFFEAYPIIFEGMYGMTPGECGLMFIPIAVGALLSFIVYLLYDNIYQRAQTQGKRWVEVEEYRRLPLACIGGPLYSATIFWLAWTANPSIHWIVPAIAGVPFGIGFLLIFMALINYLADAYGIFAASALAAASGTRSILGAVLPLATNAMYGRLGVHWATSLLGFLSLLMALIPFAFIRFGRHLRENSKFSQSLKASHTK</sequence>
<dbReference type="EMBL" id="MU393481">
    <property type="protein sequence ID" value="KAI4864779.1"/>
    <property type="molecule type" value="Genomic_DNA"/>
</dbReference>
<name>A0ACB9Z154_9PEZI</name>
<accession>A0ACB9Z154</accession>
<proteinExistence type="predicted"/>
<dbReference type="Proteomes" id="UP001497700">
    <property type="component" value="Unassembled WGS sequence"/>
</dbReference>
<comment type="caution">
    <text evidence="1">The sequence shown here is derived from an EMBL/GenBank/DDBJ whole genome shotgun (WGS) entry which is preliminary data.</text>
</comment>
<evidence type="ECO:0000313" key="2">
    <source>
        <dbReference type="Proteomes" id="UP001497700"/>
    </source>
</evidence>
<evidence type="ECO:0000313" key="1">
    <source>
        <dbReference type="EMBL" id="KAI4864779.1"/>
    </source>
</evidence>
<gene>
    <name evidence="1" type="ORF">F4820DRAFT_458623</name>
</gene>
<protein>
    <submittedName>
        <fullName evidence="1">Major facilitator superfamily protein</fullName>
    </submittedName>
</protein>
<keyword evidence="2" id="KW-1185">Reference proteome</keyword>
<organism evidence="1 2">
    <name type="scientific">Hypoxylon rubiginosum</name>
    <dbReference type="NCBI Taxonomy" id="110542"/>
    <lineage>
        <taxon>Eukaryota</taxon>
        <taxon>Fungi</taxon>
        <taxon>Dikarya</taxon>
        <taxon>Ascomycota</taxon>
        <taxon>Pezizomycotina</taxon>
        <taxon>Sordariomycetes</taxon>
        <taxon>Xylariomycetidae</taxon>
        <taxon>Xylariales</taxon>
        <taxon>Hypoxylaceae</taxon>
        <taxon>Hypoxylon</taxon>
    </lineage>
</organism>
<reference evidence="1 2" key="1">
    <citation type="journal article" date="2022" name="New Phytol.">
        <title>Ecological generalism drives hyperdiversity of secondary metabolite gene clusters in xylarialean endophytes.</title>
        <authorList>
            <person name="Franco M.E.E."/>
            <person name="Wisecaver J.H."/>
            <person name="Arnold A.E."/>
            <person name="Ju Y.M."/>
            <person name="Slot J.C."/>
            <person name="Ahrendt S."/>
            <person name="Moore L.P."/>
            <person name="Eastman K.E."/>
            <person name="Scott K."/>
            <person name="Konkel Z."/>
            <person name="Mondo S.J."/>
            <person name="Kuo A."/>
            <person name="Hayes R.D."/>
            <person name="Haridas S."/>
            <person name="Andreopoulos B."/>
            <person name="Riley R."/>
            <person name="LaButti K."/>
            <person name="Pangilinan J."/>
            <person name="Lipzen A."/>
            <person name="Amirebrahimi M."/>
            <person name="Yan J."/>
            <person name="Adam C."/>
            <person name="Keymanesh K."/>
            <person name="Ng V."/>
            <person name="Louie K."/>
            <person name="Northen T."/>
            <person name="Drula E."/>
            <person name="Henrissat B."/>
            <person name="Hsieh H.M."/>
            <person name="Youens-Clark K."/>
            <person name="Lutzoni F."/>
            <person name="Miadlikowska J."/>
            <person name="Eastwood D.C."/>
            <person name="Hamelin R.C."/>
            <person name="Grigoriev I.V."/>
            <person name="U'Ren J.M."/>
        </authorList>
    </citation>
    <scope>NUCLEOTIDE SEQUENCE [LARGE SCALE GENOMIC DNA]</scope>
    <source>
        <strain evidence="1 2">CBS 119005</strain>
    </source>
</reference>